<comment type="caution">
    <text evidence="3">The sequence shown here is derived from an EMBL/GenBank/DDBJ whole genome shotgun (WGS) entry which is preliminary data.</text>
</comment>
<dbReference type="PROSITE" id="PS01124">
    <property type="entry name" value="HTH_ARAC_FAMILY_2"/>
    <property type="match status" value="1"/>
</dbReference>
<dbReference type="GO" id="GO:0003700">
    <property type="term" value="F:DNA-binding transcription factor activity"/>
    <property type="evidence" value="ECO:0007669"/>
    <property type="project" value="InterPro"/>
</dbReference>
<gene>
    <name evidence="3" type="ORF">SDC9_01560</name>
</gene>
<dbReference type="InterPro" id="IPR011990">
    <property type="entry name" value="TPR-like_helical_dom_sf"/>
</dbReference>
<keyword evidence="1" id="KW-0812">Transmembrane</keyword>
<dbReference type="Gene3D" id="1.25.40.10">
    <property type="entry name" value="Tetratricopeptide repeat domain"/>
    <property type="match status" value="1"/>
</dbReference>
<dbReference type="InterPro" id="IPR018060">
    <property type="entry name" value="HTH_AraC"/>
</dbReference>
<sequence>MNQRFNIKILFFTILFFSVNTFSQNINLERMNNEEIEKIIDSLYYSNPDEGIKIVKFYIKKSKKENSNESLYIAYRYASKFSPVPINFKYTDSALIASKRTENKTLITDAYLNKGVILMDESLYQKALDNILIANKYSLELNDNYIINKTTYFIAQNKIYLGLHEDANKELVNCYNYFKVNLNKKVLNEDYKTYYIFSLMSLIDSNTRIGKHQENISLLEEAYDFIYKNNFEHLKPYFISSEGTDAFYKANYNLAIRKLSEAIRLYNDQWPHLNDIFYIGLSNWKLGKRDVAVKYFEEIDKEYDKSKKLNPEFRPAYELLIKYNDSIGNRDKQLKYINTLMSLDKNYEKNYKYLFSKINKEYDTHKLINEKNKIESSLKNQRTIISSILLITILASLFYWNRYNSLQKKYKEKFEEIISQKPILEKLETLAEVESKQEDDLNPKTLNITDKIKITAPKNSSELEFYNKIPGLNPILVQNILQQLDKFEEELRFTDNQMSLRLLSEEFNTNIPYLSKIINVYKGKNFNYYINDLRIDYIIELLKNDATYLNYDIKNLASLAGFTNAVNFSDNFQRKFEIKPSYFIKMMKENIKGNA</sequence>
<evidence type="ECO:0000256" key="1">
    <source>
        <dbReference type="SAM" id="Phobius"/>
    </source>
</evidence>
<accession>A0A644SN67</accession>
<proteinExistence type="predicted"/>
<dbReference type="SMART" id="SM00342">
    <property type="entry name" value="HTH_ARAC"/>
    <property type="match status" value="1"/>
</dbReference>
<feature type="transmembrane region" description="Helical" evidence="1">
    <location>
        <begin position="383"/>
        <end position="401"/>
    </location>
</feature>
<protein>
    <recommendedName>
        <fullName evidence="2">HTH araC/xylS-type domain-containing protein</fullName>
    </recommendedName>
</protein>
<dbReference type="Gene3D" id="1.10.10.60">
    <property type="entry name" value="Homeodomain-like"/>
    <property type="match status" value="2"/>
</dbReference>
<reference evidence="3" key="1">
    <citation type="submission" date="2019-08" db="EMBL/GenBank/DDBJ databases">
        <authorList>
            <person name="Kucharzyk K."/>
            <person name="Murdoch R.W."/>
            <person name="Higgins S."/>
            <person name="Loffler F."/>
        </authorList>
    </citation>
    <scope>NUCLEOTIDE SEQUENCE</scope>
</reference>
<dbReference type="EMBL" id="VSSQ01000002">
    <property type="protein sequence ID" value="MPL56078.1"/>
    <property type="molecule type" value="Genomic_DNA"/>
</dbReference>
<dbReference type="GO" id="GO:0043565">
    <property type="term" value="F:sequence-specific DNA binding"/>
    <property type="evidence" value="ECO:0007669"/>
    <property type="project" value="InterPro"/>
</dbReference>
<keyword evidence="1" id="KW-1133">Transmembrane helix</keyword>
<feature type="domain" description="HTH araC/xylS-type" evidence="2">
    <location>
        <begin position="478"/>
        <end position="586"/>
    </location>
</feature>
<keyword evidence="1" id="KW-0472">Membrane</keyword>
<dbReference type="AlphaFoldDB" id="A0A644SN67"/>
<name>A0A644SN67_9ZZZZ</name>
<dbReference type="SUPFAM" id="SSF48452">
    <property type="entry name" value="TPR-like"/>
    <property type="match status" value="1"/>
</dbReference>
<evidence type="ECO:0000313" key="3">
    <source>
        <dbReference type="EMBL" id="MPL56078.1"/>
    </source>
</evidence>
<organism evidence="3">
    <name type="scientific">bioreactor metagenome</name>
    <dbReference type="NCBI Taxonomy" id="1076179"/>
    <lineage>
        <taxon>unclassified sequences</taxon>
        <taxon>metagenomes</taxon>
        <taxon>ecological metagenomes</taxon>
    </lineage>
</organism>
<evidence type="ECO:0000259" key="2">
    <source>
        <dbReference type="PROSITE" id="PS01124"/>
    </source>
</evidence>